<organism evidence="1">
    <name type="scientific">Anguilla anguilla</name>
    <name type="common">European freshwater eel</name>
    <name type="synonym">Muraena anguilla</name>
    <dbReference type="NCBI Taxonomy" id="7936"/>
    <lineage>
        <taxon>Eukaryota</taxon>
        <taxon>Metazoa</taxon>
        <taxon>Chordata</taxon>
        <taxon>Craniata</taxon>
        <taxon>Vertebrata</taxon>
        <taxon>Euteleostomi</taxon>
        <taxon>Actinopterygii</taxon>
        <taxon>Neopterygii</taxon>
        <taxon>Teleostei</taxon>
        <taxon>Anguilliformes</taxon>
        <taxon>Anguillidae</taxon>
        <taxon>Anguilla</taxon>
    </lineage>
</organism>
<name>A0A0E9VTA1_ANGAN</name>
<reference evidence="1" key="2">
    <citation type="journal article" date="2015" name="Fish Shellfish Immunol.">
        <title>Early steps in the European eel (Anguilla anguilla)-Vibrio vulnificus interaction in the gills: Role of the RtxA13 toxin.</title>
        <authorList>
            <person name="Callol A."/>
            <person name="Pajuelo D."/>
            <person name="Ebbesson L."/>
            <person name="Teles M."/>
            <person name="MacKenzie S."/>
            <person name="Amaro C."/>
        </authorList>
    </citation>
    <scope>NUCLEOTIDE SEQUENCE</scope>
</reference>
<sequence>MHQSSASHPLANVNYTITTETWCSPEGLRG</sequence>
<dbReference type="AlphaFoldDB" id="A0A0E9VTA1"/>
<proteinExistence type="predicted"/>
<dbReference type="EMBL" id="GBXM01027335">
    <property type="protein sequence ID" value="JAH81242.1"/>
    <property type="molecule type" value="Transcribed_RNA"/>
</dbReference>
<reference evidence="1" key="1">
    <citation type="submission" date="2014-11" db="EMBL/GenBank/DDBJ databases">
        <authorList>
            <person name="Amaro Gonzalez C."/>
        </authorList>
    </citation>
    <scope>NUCLEOTIDE SEQUENCE</scope>
</reference>
<protein>
    <submittedName>
        <fullName evidence="1">Uncharacterized protein</fullName>
    </submittedName>
</protein>
<accession>A0A0E9VTA1</accession>
<evidence type="ECO:0000313" key="1">
    <source>
        <dbReference type="EMBL" id="JAH81242.1"/>
    </source>
</evidence>